<dbReference type="Pfam" id="PF00266">
    <property type="entry name" value="Aminotran_5"/>
    <property type="match status" value="1"/>
</dbReference>
<dbReference type="PANTHER" id="PTHR43586:SF21">
    <property type="entry name" value="PYRIDOXAL PHOSPHATE (PLP)-DEPENDENT ASPARTATE AMINOTRANSFERASE SUPERFAMILY"/>
    <property type="match status" value="1"/>
</dbReference>
<dbReference type="InterPro" id="IPR015421">
    <property type="entry name" value="PyrdxlP-dep_Trfase_major"/>
</dbReference>
<dbReference type="Proteomes" id="UP000317893">
    <property type="component" value="Unassembled WGS sequence"/>
</dbReference>
<dbReference type="EMBL" id="VFMN01000001">
    <property type="protein sequence ID" value="TQJ10405.1"/>
    <property type="molecule type" value="Genomic_DNA"/>
</dbReference>
<dbReference type="GO" id="GO:0016829">
    <property type="term" value="F:lyase activity"/>
    <property type="evidence" value="ECO:0007669"/>
    <property type="project" value="UniProtKB-KW"/>
</dbReference>
<keyword evidence="2" id="KW-0456">Lyase</keyword>
<dbReference type="InterPro" id="IPR000192">
    <property type="entry name" value="Aminotrans_V_dom"/>
</dbReference>
<gene>
    <name evidence="2" type="ORF">FB458_3527</name>
</gene>
<keyword evidence="3" id="KW-1185">Reference proteome</keyword>
<proteinExistence type="predicted"/>
<dbReference type="SUPFAM" id="SSF53383">
    <property type="entry name" value="PLP-dependent transferases"/>
    <property type="match status" value="1"/>
</dbReference>
<dbReference type="Gene3D" id="3.40.640.10">
    <property type="entry name" value="Type I PLP-dependent aspartate aminotransferase-like (Major domain)"/>
    <property type="match status" value="1"/>
</dbReference>
<dbReference type="PANTHER" id="PTHR43586">
    <property type="entry name" value="CYSTEINE DESULFURASE"/>
    <property type="match status" value="1"/>
</dbReference>
<dbReference type="Gene3D" id="3.90.1150.10">
    <property type="entry name" value="Aspartate Aminotransferase, domain 1"/>
    <property type="match status" value="1"/>
</dbReference>
<dbReference type="InterPro" id="IPR015424">
    <property type="entry name" value="PyrdxlP-dep_Trfase"/>
</dbReference>
<name>A0A542E505_9MICO</name>
<evidence type="ECO:0000313" key="2">
    <source>
        <dbReference type="EMBL" id="TQJ10405.1"/>
    </source>
</evidence>
<organism evidence="2 3">
    <name type="scientific">Lapillicoccus jejuensis</name>
    <dbReference type="NCBI Taxonomy" id="402171"/>
    <lineage>
        <taxon>Bacteria</taxon>
        <taxon>Bacillati</taxon>
        <taxon>Actinomycetota</taxon>
        <taxon>Actinomycetes</taxon>
        <taxon>Micrococcales</taxon>
        <taxon>Intrasporangiaceae</taxon>
        <taxon>Lapillicoccus</taxon>
    </lineage>
</organism>
<reference evidence="2 3" key="1">
    <citation type="submission" date="2019-06" db="EMBL/GenBank/DDBJ databases">
        <title>Sequencing the genomes of 1000 actinobacteria strains.</title>
        <authorList>
            <person name="Klenk H.-P."/>
        </authorList>
    </citation>
    <scope>NUCLEOTIDE SEQUENCE [LARGE SCALE GENOMIC DNA]</scope>
    <source>
        <strain evidence="2 3">DSM 18607</strain>
    </source>
</reference>
<feature type="domain" description="Aminotransferase class V" evidence="1">
    <location>
        <begin position="54"/>
        <end position="287"/>
    </location>
</feature>
<sequence length="343" mass="35527">MVREAFGERFDVPHGYLATASVGVPPQGAVRAVQAALDDWATGGARPPAYDEPVETARAAFAALTGYDAADVAIGGSASALLALVADAVPDGARVVTAVDEFTSATFPFAAHGDRGVRVLEVPLDELGAAAAGAEVVVVSVVQSLGGAQVDLAPLRAAAAGGTLVVLDVTQAAGWRPLDLGWVDAVVAGGYKWLLCPRGAAWLGTSARLRERMRPLAANWYAGGDERWSAIYGLPLRLSPDARRYDASPAWWCHVGAAVTLPWLASLDLAAVREHCVGLADATLAGLGLPPQGSAIISLDRPDALERLTDAGVVAAARGGRTRLAFHLYNDASDVDRVLSALR</sequence>
<dbReference type="AlphaFoldDB" id="A0A542E505"/>
<protein>
    <submittedName>
        <fullName evidence="2">Selenocysteine lyase/cysteine desulfurase</fullName>
    </submittedName>
</protein>
<accession>A0A542E505</accession>
<evidence type="ECO:0000313" key="3">
    <source>
        <dbReference type="Proteomes" id="UP000317893"/>
    </source>
</evidence>
<evidence type="ECO:0000259" key="1">
    <source>
        <dbReference type="Pfam" id="PF00266"/>
    </source>
</evidence>
<dbReference type="InterPro" id="IPR015422">
    <property type="entry name" value="PyrdxlP-dep_Trfase_small"/>
</dbReference>
<comment type="caution">
    <text evidence="2">The sequence shown here is derived from an EMBL/GenBank/DDBJ whole genome shotgun (WGS) entry which is preliminary data.</text>
</comment>